<gene>
    <name evidence="4" type="ORF">FB547_110239</name>
</gene>
<dbReference type="EMBL" id="VIVL01000010">
    <property type="protein sequence ID" value="TWD77277.1"/>
    <property type="molecule type" value="Genomic_DNA"/>
</dbReference>
<evidence type="ECO:0000313" key="5">
    <source>
        <dbReference type="Proteomes" id="UP000319722"/>
    </source>
</evidence>
<keyword evidence="2" id="KW-0732">Signal</keyword>
<dbReference type="PANTHER" id="PTHR47151">
    <property type="entry name" value="LEU/ILE/VAL-BINDING ABC TRANSPORTER SUBUNIT"/>
    <property type="match status" value="1"/>
</dbReference>
<evidence type="ECO:0000313" key="4">
    <source>
        <dbReference type="EMBL" id="TWD77277.1"/>
    </source>
</evidence>
<name>A0A561BEK7_9BURK</name>
<feature type="domain" description="Leucine-binding protein" evidence="3">
    <location>
        <begin position="3"/>
        <end position="346"/>
    </location>
</feature>
<proteinExistence type="inferred from homology"/>
<evidence type="ECO:0000256" key="2">
    <source>
        <dbReference type="ARBA" id="ARBA00022729"/>
    </source>
</evidence>
<dbReference type="Pfam" id="PF13458">
    <property type="entry name" value="Peripla_BP_6"/>
    <property type="match status" value="1"/>
</dbReference>
<dbReference type="Gene3D" id="3.40.50.2300">
    <property type="match status" value="2"/>
</dbReference>
<dbReference type="AlphaFoldDB" id="A0A561BEK7"/>
<sequence length="356" mass="37807">MLKVKIGHIGPLTGLNGHLGQDNERGARLAVEELNRRCLRIGGRTMQLELLALDDAGDPALAVQVARRLVLEGVDGVVGHLNSATSISAAPVYAQAGIAQISPSATNPRFTRLGYSTTFRLLPDDFRVGVLLGQHAGKALGARRVVLIDDQTLYGKGVAAAFASGAQNSGARILRQHAVDKVPGDYTALVQALRQDAPDLVFFGGVDTVAGPLIREIGRAGLSFQIMGSDGMCTANMAYLAGADAVEGRVLCGEPGGVQPDHLPGIQDLAARMRARFDTPPQLYAPYTYDAVRILAEAMVHAGSNRPSAYLPALSHLHFEGVTGTIQFDESGNSRAARITLFKYRDGRRVPIAVLQ</sequence>
<dbReference type="CDD" id="cd06342">
    <property type="entry name" value="PBP1_ABC_LIVBP-like"/>
    <property type="match status" value="1"/>
</dbReference>
<comment type="caution">
    <text evidence="4">The sequence shown here is derived from an EMBL/GenBank/DDBJ whole genome shotgun (WGS) entry which is preliminary data.</text>
</comment>
<evidence type="ECO:0000256" key="1">
    <source>
        <dbReference type="ARBA" id="ARBA00010062"/>
    </source>
</evidence>
<evidence type="ECO:0000259" key="3">
    <source>
        <dbReference type="Pfam" id="PF13458"/>
    </source>
</evidence>
<dbReference type="Proteomes" id="UP000319722">
    <property type="component" value="Unassembled WGS sequence"/>
</dbReference>
<accession>A0A561BEK7</accession>
<dbReference type="RefSeq" id="WP_186454251.1">
    <property type="nucleotide sequence ID" value="NZ_VIVL01000010.1"/>
</dbReference>
<dbReference type="SUPFAM" id="SSF53822">
    <property type="entry name" value="Periplasmic binding protein-like I"/>
    <property type="match status" value="1"/>
</dbReference>
<comment type="similarity">
    <text evidence="1">Belongs to the leucine-binding protein family.</text>
</comment>
<protein>
    <submittedName>
        <fullName evidence="4">Branched-chain amino acid transport system substrate-binding protein</fullName>
    </submittedName>
</protein>
<dbReference type="PANTHER" id="PTHR47151:SF2">
    <property type="entry name" value="AMINO ACID BINDING PROTEIN"/>
    <property type="match status" value="1"/>
</dbReference>
<organism evidence="4 5">
    <name type="scientific">Variovorax beijingensis</name>
    <dbReference type="NCBI Taxonomy" id="2496117"/>
    <lineage>
        <taxon>Bacteria</taxon>
        <taxon>Pseudomonadati</taxon>
        <taxon>Pseudomonadota</taxon>
        <taxon>Betaproteobacteria</taxon>
        <taxon>Burkholderiales</taxon>
        <taxon>Comamonadaceae</taxon>
        <taxon>Variovorax</taxon>
    </lineage>
</organism>
<dbReference type="InterPro" id="IPR028081">
    <property type="entry name" value="Leu-bd"/>
</dbReference>
<reference evidence="4 5" key="1">
    <citation type="submission" date="2019-06" db="EMBL/GenBank/DDBJ databases">
        <title>Sorghum-associated microbial communities from plants grown in Nebraska, USA.</title>
        <authorList>
            <person name="Schachtman D."/>
        </authorList>
    </citation>
    <scope>NUCLEOTIDE SEQUENCE [LARGE SCALE GENOMIC DNA]</scope>
    <source>
        <strain evidence="4 5">T529</strain>
    </source>
</reference>
<dbReference type="InterPro" id="IPR028082">
    <property type="entry name" value="Peripla_BP_I"/>
</dbReference>